<reference evidence="1 2" key="2">
    <citation type="submission" date="2014-09" db="EMBL/GenBank/DDBJ databases">
        <authorList>
            <consortium name="NBRP consortium"/>
            <person name="Sawabe T."/>
            <person name="Meirelles P."/>
            <person name="Nakanishi M."/>
            <person name="Sayaka M."/>
            <person name="Hattori M."/>
            <person name="Ohkuma M."/>
        </authorList>
    </citation>
    <scope>NUCLEOTIDE SEQUENCE [LARGE SCALE GENOMIC DNA]</scope>
    <source>
        <strain evidence="1 2">JCM 19240</strain>
    </source>
</reference>
<organism evidence="1 2">
    <name type="scientific">Vibrio maritimus</name>
    <dbReference type="NCBI Taxonomy" id="990268"/>
    <lineage>
        <taxon>Bacteria</taxon>
        <taxon>Pseudomonadati</taxon>
        <taxon>Pseudomonadota</taxon>
        <taxon>Gammaproteobacteria</taxon>
        <taxon>Vibrionales</taxon>
        <taxon>Vibrionaceae</taxon>
        <taxon>Vibrio</taxon>
    </lineage>
</organism>
<evidence type="ECO:0000313" key="2">
    <source>
        <dbReference type="Proteomes" id="UP000029224"/>
    </source>
</evidence>
<gene>
    <name evidence="1" type="ORF">JCM19240_697</name>
</gene>
<dbReference type="Proteomes" id="UP000029224">
    <property type="component" value="Unassembled WGS sequence"/>
</dbReference>
<comment type="caution">
    <text evidence="1">The sequence shown here is derived from an EMBL/GenBank/DDBJ whole genome shotgun (WGS) entry which is preliminary data.</text>
</comment>
<dbReference type="EMBL" id="BBMT01000018">
    <property type="protein sequence ID" value="GAL37550.1"/>
    <property type="molecule type" value="Genomic_DNA"/>
</dbReference>
<evidence type="ECO:0000313" key="1">
    <source>
        <dbReference type="EMBL" id="GAL37550.1"/>
    </source>
</evidence>
<proteinExistence type="predicted"/>
<keyword evidence="2" id="KW-1185">Reference proteome</keyword>
<accession>A0A090TC95</accession>
<dbReference type="AlphaFoldDB" id="A0A090TC95"/>
<protein>
    <submittedName>
        <fullName evidence="1">Uncharacterized protein</fullName>
    </submittedName>
</protein>
<name>A0A090TC95_9VIBR</name>
<sequence length="39" mass="4514">MCSNSRKRVEEDYDEVFVVEHALEAIRELSQELDATATE</sequence>
<reference evidence="1 2" key="1">
    <citation type="submission" date="2014-09" db="EMBL/GenBank/DDBJ databases">
        <title>Vibrio maritimus JCM 19240. (C210) whole genome shotgun sequence.</title>
        <authorList>
            <person name="Sawabe T."/>
            <person name="Meirelles P."/>
            <person name="Nakanishi M."/>
            <person name="Sayaka M."/>
            <person name="Hattori M."/>
            <person name="Ohkuma M."/>
        </authorList>
    </citation>
    <scope>NUCLEOTIDE SEQUENCE [LARGE SCALE GENOMIC DNA]</scope>
    <source>
        <strain evidence="1 2">JCM 19240</strain>
    </source>
</reference>